<dbReference type="InterPro" id="IPR001245">
    <property type="entry name" value="Ser-Thr/Tyr_kinase_cat_dom"/>
</dbReference>
<keyword evidence="1" id="KW-0723">Serine/threonine-protein kinase</keyword>
<gene>
    <name evidence="8" type="ORF">RD792_000121</name>
</gene>
<evidence type="ECO:0000256" key="6">
    <source>
        <dbReference type="SAM" id="MobiDB-lite"/>
    </source>
</evidence>
<keyword evidence="5" id="KW-0067">ATP-binding</keyword>
<accession>A0ABR0DU88</accession>
<dbReference type="SUPFAM" id="SSF56112">
    <property type="entry name" value="Protein kinase-like (PK-like)"/>
    <property type="match status" value="1"/>
</dbReference>
<dbReference type="Gene3D" id="1.10.510.10">
    <property type="entry name" value="Transferase(Phosphotransferase) domain 1"/>
    <property type="match status" value="1"/>
</dbReference>
<feature type="region of interest" description="Disordered" evidence="6">
    <location>
        <begin position="1"/>
        <end position="35"/>
    </location>
</feature>
<evidence type="ECO:0000259" key="7">
    <source>
        <dbReference type="Pfam" id="PF07714"/>
    </source>
</evidence>
<evidence type="ECO:0000256" key="4">
    <source>
        <dbReference type="ARBA" id="ARBA00022777"/>
    </source>
</evidence>
<evidence type="ECO:0000256" key="3">
    <source>
        <dbReference type="ARBA" id="ARBA00022741"/>
    </source>
</evidence>
<comment type="caution">
    <text evidence="8">The sequence shown here is derived from an EMBL/GenBank/DDBJ whole genome shotgun (WGS) entry which is preliminary data.</text>
</comment>
<evidence type="ECO:0000256" key="5">
    <source>
        <dbReference type="ARBA" id="ARBA00022840"/>
    </source>
</evidence>
<dbReference type="InterPro" id="IPR011009">
    <property type="entry name" value="Kinase-like_dom_sf"/>
</dbReference>
<dbReference type="Proteomes" id="UP001291926">
    <property type="component" value="Unassembled WGS sequence"/>
</dbReference>
<organism evidence="8 9">
    <name type="scientific">Penstemon davidsonii</name>
    <dbReference type="NCBI Taxonomy" id="160366"/>
    <lineage>
        <taxon>Eukaryota</taxon>
        <taxon>Viridiplantae</taxon>
        <taxon>Streptophyta</taxon>
        <taxon>Embryophyta</taxon>
        <taxon>Tracheophyta</taxon>
        <taxon>Spermatophyta</taxon>
        <taxon>Magnoliopsida</taxon>
        <taxon>eudicotyledons</taxon>
        <taxon>Gunneridae</taxon>
        <taxon>Pentapetalae</taxon>
        <taxon>asterids</taxon>
        <taxon>lamiids</taxon>
        <taxon>Lamiales</taxon>
        <taxon>Plantaginaceae</taxon>
        <taxon>Cheloneae</taxon>
        <taxon>Penstemon</taxon>
    </lineage>
</organism>
<reference evidence="8 9" key="1">
    <citation type="journal article" date="2023" name="bioRxiv">
        <title>Genome report: Whole genome sequence and annotation of Penstemon davidsonii.</title>
        <authorList>
            <person name="Ostevik K.L."/>
            <person name="Alabady M."/>
            <person name="Zhang M."/>
            <person name="Rausher M.D."/>
        </authorList>
    </citation>
    <scope>NUCLEOTIDE SEQUENCE [LARGE SCALE GENOMIC DNA]</scope>
    <source>
        <strain evidence="8">DNT005</strain>
        <tissue evidence="8">Whole leaf</tissue>
    </source>
</reference>
<keyword evidence="4" id="KW-0418">Kinase</keyword>
<feature type="compositionally biased region" description="Basic and acidic residues" evidence="6">
    <location>
        <begin position="13"/>
        <end position="27"/>
    </location>
</feature>
<evidence type="ECO:0000256" key="1">
    <source>
        <dbReference type="ARBA" id="ARBA00022527"/>
    </source>
</evidence>
<feature type="non-terminal residue" evidence="8">
    <location>
        <position position="1"/>
    </location>
</feature>
<feature type="domain" description="Serine-threonine/tyrosine-protein kinase catalytic" evidence="7">
    <location>
        <begin position="99"/>
        <end position="133"/>
    </location>
</feature>
<keyword evidence="9" id="KW-1185">Reference proteome</keyword>
<evidence type="ECO:0000313" key="9">
    <source>
        <dbReference type="Proteomes" id="UP001291926"/>
    </source>
</evidence>
<dbReference type="PANTHER" id="PTHR27002:SF980">
    <property type="entry name" value="CYSTEINE-RICH RECEPTOR-LIKE PROTEIN KINASE 10 ISOFORM X1"/>
    <property type="match status" value="1"/>
</dbReference>
<name>A0ABR0DU88_9LAMI</name>
<dbReference type="Pfam" id="PF07714">
    <property type="entry name" value="PK_Tyr_Ser-Thr"/>
    <property type="match status" value="1"/>
</dbReference>
<proteinExistence type="predicted"/>
<evidence type="ECO:0000313" key="8">
    <source>
        <dbReference type="EMBL" id="KAK4492799.1"/>
    </source>
</evidence>
<protein>
    <recommendedName>
        <fullName evidence="7">Serine-threonine/tyrosine-protein kinase catalytic domain-containing protein</fullName>
    </recommendedName>
</protein>
<sequence>SSGSSVAPSYPELSREYHQARADERANNHAQAIGTQDADEISNVEHLQYEFGKIRDATNDFSETNKLEQGGFGVVYKGETFRRSRNSSEKIVDEFKASGYMAPEYVMHGQFSVKSDVFSFGVLVLETISGQRKNSFRNGEIIEDLVSSAWRNWRDGTITNLIDPVLKGNIGIPGDILKCIHIGLLCVQENATDRPTMTLVVLMLNNFSKDEELAKFRVRGLDHCFLLDELFLDVAANGARAWALLVPKVVNEVDKKLQSSSSGPDTRNGSLQLLLCTLCCTDVYFMSVAFNALSSQLVPVGLPDRLHSAGGNTLLMITRLMASWLIQE</sequence>
<keyword evidence="3" id="KW-0547">Nucleotide-binding</keyword>
<dbReference type="EMBL" id="JAYDYQ010001086">
    <property type="protein sequence ID" value="KAK4492799.1"/>
    <property type="molecule type" value="Genomic_DNA"/>
</dbReference>
<keyword evidence="2" id="KW-0808">Transferase</keyword>
<evidence type="ECO:0000256" key="2">
    <source>
        <dbReference type="ARBA" id="ARBA00022679"/>
    </source>
</evidence>
<dbReference type="PANTHER" id="PTHR27002">
    <property type="entry name" value="RECEPTOR-LIKE SERINE/THREONINE-PROTEIN KINASE SD1-8"/>
    <property type="match status" value="1"/>
</dbReference>